<dbReference type="NCBIfam" id="TIGR01509">
    <property type="entry name" value="HAD-SF-IA-v3"/>
    <property type="match status" value="1"/>
</dbReference>
<dbReference type="PANTHER" id="PTHR43481:SF4">
    <property type="entry name" value="GLYCEROL-1-PHOSPHATE PHOSPHOHYDROLASE 1-RELATED"/>
    <property type="match status" value="1"/>
</dbReference>
<keyword evidence="2" id="KW-1185">Reference proteome</keyword>
<dbReference type="CDD" id="cd07505">
    <property type="entry name" value="HAD_BPGM-like"/>
    <property type="match status" value="1"/>
</dbReference>
<dbReference type="SFLD" id="SFLDG01135">
    <property type="entry name" value="C1.5.6:_HAD__Beta-PGM__Phospha"/>
    <property type="match status" value="1"/>
</dbReference>
<dbReference type="Pfam" id="PF00702">
    <property type="entry name" value="Hydrolase"/>
    <property type="match status" value="1"/>
</dbReference>
<evidence type="ECO:0000313" key="1">
    <source>
        <dbReference type="EMBL" id="PSK98090.1"/>
    </source>
</evidence>
<dbReference type="InterPro" id="IPR023214">
    <property type="entry name" value="HAD_sf"/>
</dbReference>
<dbReference type="InterPro" id="IPR006439">
    <property type="entry name" value="HAD-SF_hydro_IA"/>
</dbReference>
<dbReference type="SFLD" id="SFLDG01129">
    <property type="entry name" value="C1.5:_HAD__Beta-PGM__Phosphata"/>
    <property type="match status" value="1"/>
</dbReference>
<dbReference type="GO" id="GO:0050308">
    <property type="term" value="F:sugar-phosphatase activity"/>
    <property type="evidence" value="ECO:0007669"/>
    <property type="project" value="TreeGrafter"/>
</dbReference>
<proteinExistence type="predicted"/>
<dbReference type="InterPro" id="IPR051806">
    <property type="entry name" value="HAD-like_SPP"/>
</dbReference>
<dbReference type="AlphaFoldDB" id="A0A2P8DLJ2"/>
<dbReference type="Gene3D" id="3.40.50.1000">
    <property type="entry name" value="HAD superfamily/HAD-like"/>
    <property type="match status" value="1"/>
</dbReference>
<sequence>MPRSSPQSATLPDLPGGPALQAVLFDMDGTLIESEGLWMQTEREVAAVLGGDWTEADQQINLGGSVTSVARYMIETTGSDRALDSVVAMLETAFKGRLAGGAEIRPGAAALLAEVAASQIPAALVTSTHRGVIGTAIARLGVHHFDLVVAGDEVAHNKPHPEPYLKAARLLGVDPARCAAIEDSPAGIASAQAAGCVTVAVPHMAPVEPAPGRIVVESLTDIDLDWLQRAASV</sequence>
<accession>A0A2P8DLJ2</accession>
<gene>
    <name evidence="1" type="ORF">CLV63_106138</name>
</gene>
<dbReference type="RefSeq" id="WP_106582824.1">
    <property type="nucleotide sequence ID" value="NZ_PYGA01000006.1"/>
</dbReference>
<organism evidence="1 2">
    <name type="scientific">Murinocardiopsis flavida</name>
    <dbReference type="NCBI Taxonomy" id="645275"/>
    <lineage>
        <taxon>Bacteria</taxon>
        <taxon>Bacillati</taxon>
        <taxon>Actinomycetota</taxon>
        <taxon>Actinomycetes</taxon>
        <taxon>Streptosporangiales</taxon>
        <taxon>Nocardiopsidaceae</taxon>
        <taxon>Murinocardiopsis</taxon>
    </lineage>
</organism>
<name>A0A2P8DLJ2_9ACTN</name>
<dbReference type="Gene3D" id="1.10.150.240">
    <property type="entry name" value="Putative phosphatase, domain 2"/>
    <property type="match status" value="1"/>
</dbReference>
<dbReference type="EMBL" id="PYGA01000006">
    <property type="protein sequence ID" value="PSK98090.1"/>
    <property type="molecule type" value="Genomic_DNA"/>
</dbReference>
<dbReference type="SUPFAM" id="SSF56784">
    <property type="entry name" value="HAD-like"/>
    <property type="match status" value="1"/>
</dbReference>
<dbReference type="OrthoDB" id="9812856at2"/>
<dbReference type="PRINTS" id="PR00413">
    <property type="entry name" value="HADHALOGNASE"/>
</dbReference>
<dbReference type="Proteomes" id="UP000240542">
    <property type="component" value="Unassembled WGS sequence"/>
</dbReference>
<protein>
    <submittedName>
        <fullName evidence="1">HAD superfamily hydrolase (TIGR01509 family)</fullName>
    </submittedName>
</protein>
<dbReference type="InterPro" id="IPR036412">
    <property type="entry name" value="HAD-like_sf"/>
</dbReference>
<reference evidence="1 2" key="1">
    <citation type="submission" date="2018-03" db="EMBL/GenBank/DDBJ databases">
        <title>Genomic Encyclopedia of Archaeal and Bacterial Type Strains, Phase II (KMG-II): from individual species to whole genera.</title>
        <authorList>
            <person name="Goeker M."/>
        </authorList>
    </citation>
    <scope>NUCLEOTIDE SEQUENCE [LARGE SCALE GENOMIC DNA]</scope>
    <source>
        <strain evidence="1 2">DSM 45312</strain>
    </source>
</reference>
<dbReference type="PANTHER" id="PTHR43481">
    <property type="entry name" value="FRUCTOSE-1-PHOSPHATE PHOSPHATASE"/>
    <property type="match status" value="1"/>
</dbReference>
<dbReference type="SFLD" id="SFLDS00003">
    <property type="entry name" value="Haloacid_Dehalogenase"/>
    <property type="match status" value="1"/>
</dbReference>
<dbReference type="InterPro" id="IPR023198">
    <property type="entry name" value="PGP-like_dom2"/>
</dbReference>
<evidence type="ECO:0000313" key="2">
    <source>
        <dbReference type="Proteomes" id="UP000240542"/>
    </source>
</evidence>
<comment type="caution">
    <text evidence="1">The sequence shown here is derived from an EMBL/GenBank/DDBJ whole genome shotgun (WGS) entry which is preliminary data.</text>
</comment>
<keyword evidence="1" id="KW-0378">Hydrolase</keyword>